<accession>A0A6L6QM29</accession>
<dbReference type="EMBL" id="WNKX01000022">
    <property type="protein sequence ID" value="MTW13468.1"/>
    <property type="molecule type" value="Genomic_DNA"/>
</dbReference>
<proteinExistence type="predicted"/>
<feature type="chain" id="PRO_5026756346" evidence="1">
    <location>
        <begin position="21"/>
        <end position="630"/>
    </location>
</feature>
<dbReference type="Proteomes" id="UP000472320">
    <property type="component" value="Unassembled WGS sequence"/>
</dbReference>
<dbReference type="GO" id="GO:0006508">
    <property type="term" value="P:proteolysis"/>
    <property type="evidence" value="ECO:0007669"/>
    <property type="project" value="UniProtKB-KW"/>
</dbReference>
<keyword evidence="2" id="KW-0645">Protease</keyword>
<evidence type="ECO:0000313" key="3">
    <source>
        <dbReference type="Proteomes" id="UP000472320"/>
    </source>
</evidence>
<dbReference type="OrthoDB" id="275270at2"/>
<comment type="caution">
    <text evidence="2">The sequence shown here is derived from an EMBL/GenBank/DDBJ whole genome shotgun (WGS) entry which is preliminary data.</text>
</comment>
<reference evidence="2 3" key="1">
    <citation type="submission" date="2019-11" db="EMBL/GenBank/DDBJ databases">
        <title>Type strains purchased from KCTC, JCM and DSMZ.</title>
        <authorList>
            <person name="Lu H."/>
        </authorList>
    </citation>
    <scope>NUCLEOTIDE SEQUENCE [LARGE SCALE GENOMIC DNA]</scope>
    <source>
        <strain evidence="2 3">JCM 31587</strain>
    </source>
</reference>
<dbReference type="PANTHER" id="PTHR41775">
    <property type="entry name" value="SECRETED PROTEIN-RELATED"/>
    <property type="match status" value="1"/>
</dbReference>
<dbReference type="NCBIfam" id="TIGR03296">
    <property type="entry name" value="M6dom_TIGR03296"/>
    <property type="match status" value="1"/>
</dbReference>
<evidence type="ECO:0000256" key="1">
    <source>
        <dbReference type="SAM" id="SignalP"/>
    </source>
</evidence>
<keyword evidence="2" id="KW-0378">Hydrolase</keyword>
<feature type="signal peptide" evidence="1">
    <location>
        <begin position="1"/>
        <end position="20"/>
    </location>
</feature>
<sequence length="630" mass="68390">MRLKVATAAVMLLASLFAQAGIPYKDSVYEFKQPGGEKLRVHLDGNDYYAEQRTDDGSLIVFDSAKKGFCYARVNATGDDLVSTGVLATNAQKRSLSAGDKKQQGLSPEMRAKKAKEKFEKMNNRSLESARKSAAIAASAPQSLTPITGQVKGLTVIIDFPDVPGTITQAQVNSFLNDVPYTGFGNAQSVRGYYQSVSGGKLDYTNTSTVYYHAKYNKAYYADSSLDSGVRSQELITEALNWLEYTQGFNFASLSVDANKRIRGLNFFYAGGADSAWSKGLWPHMGWLNNQFCADGVCTGYYQISNMGTSLAIGTFSHETGHLIMGWPDLYDYDGSSEGSVASYCIMGFGAVGSQSQFRPVPPNGFFRYLAGWDTVTELNPALNASAPKGRLSHTSGSHSLYRWTNQAKQDEAFYLEAIYKADQNLYQLGSGLAVWHVDPAGNNSDEWHPYVQMEHADGRRDPEYNVNRGDATDLYDGAIYKAFYDTVPNNYASRGTNSRWWSGAGSNFGLANISPAAQTIAFDVVKGDGTPGGDTYTGYLSGTNASAIQPSPYFYYGGGTIKANLAGPASGADFDLKLEQWNGSAWVQVASSTSPTSNEAITYNAAAAYYRITVYSYSGAGNYTLTVTK</sequence>
<dbReference type="AlphaFoldDB" id="A0A6L6QM29"/>
<protein>
    <submittedName>
        <fullName evidence="2">M6 family metalloprotease domain-containing protein</fullName>
    </submittedName>
</protein>
<dbReference type="Gene3D" id="2.60.120.380">
    <property type="match status" value="1"/>
</dbReference>
<keyword evidence="1" id="KW-0732">Signal</keyword>
<gene>
    <name evidence="2" type="ORF">GM658_22930</name>
</gene>
<keyword evidence="3" id="KW-1185">Reference proteome</keyword>
<dbReference type="PANTHER" id="PTHR41775:SF1">
    <property type="entry name" value="PEPTIDASE M6-LIKE DOMAIN-CONTAINING PROTEIN"/>
    <property type="match status" value="1"/>
</dbReference>
<name>A0A6L6QM29_9BURK</name>
<evidence type="ECO:0000313" key="2">
    <source>
        <dbReference type="EMBL" id="MTW13468.1"/>
    </source>
</evidence>
<dbReference type="InterPro" id="IPR008757">
    <property type="entry name" value="Peptidase_M6-like_domain"/>
</dbReference>
<dbReference type="GO" id="GO:0008237">
    <property type="term" value="F:metallopeptidase activity"/>
    <property type="evidence" value="ECO:0007669"/>
    <property type="project" value="UniProtKB-KW"/>
</dbReference>
<keyword evidence="2" id="KW-0482">Metalloprotease</keyword>
<dbReference type="RefSeq" id="WP_155456384.1">
    <property type="nucleotide sequence ID" value="NZ_WNKX01000022.1"/>
</dbReference>
<organism evidence="2 3">
    <name type="scientific">Massilia eburnea</name>
    <dbReference type="NCBI Taxonomy" id="1776165"/>
    <lineage>
        <taxon>Bacteria</taxon>
        <taxon>Pseudomonadati</taxon>
        <taxon>Pseudomonadota</taxon>
        <taxon>Betaproteobacteria</taxon>
        <taxon>Burkholderiales</taxon>
        <taxon>Oxalobacteraceae</taxon>
        <taxon>Telluria group</taxon>
        <taxon>Massilia</taxon>
    </lineage>
</organism>